<dbReference type="EMBL" id="CAEZZF010000002">
    <property type="protein sequence ID" value="CAB4742451.1"/>
    <property type="molecule type" value="Genomic_DNA"/>
</dbReference>
<dbReference type="GO" id="GO:0004458">
    <property type="term" value="F:D-lactate dehydrogenase (cytochrome) activity"/>
    <property type="evidence" value="ECO:0007669"/>
    <property type="project" value="TreeGrafter"/>
</dbReference>
<proteinExistence type="predicted"/>
<feature type="domain" description="4Fe-4S ferredoxin-type" evidence="5">
    <location>
        <begin position="593"/>
        <end position="626"/>
    </location>
</feature>
<dbReference type="Gene3D" id="3.30.70.2740">
    <property type="match status" value="1"/>
</dbReference>
<dbReference type="InterPro" id="IPR016164">
    <property type="entry name" value="FAD-linked_Oxase-like_C"/>
</dbReference>
<gene>
    <name evidence="7" type="ORF">UFOPK2837_00085</name>
</gene>
<evidence type="ECO:0000256" key="3">
    <source>
        <dbReference type="ARBA" id="ARBA00022827"/>
    </source>
</evidence>
<dbReference type="PANTHER" id="PTHR11748">
    <property type="entry name" value="D-LACTATE DEHYDROGENASE"/>
    <property type="match status" value="1"/>
</dbReference>
<dbReference type="InterPro" id="IPR006094">
    <property type="entry name" value="Oxid_FAD_bind_N"/>
</dbReference>
<dbReference type="SUPFAM" id="SSF55103">
    <property type="entry name" value="FAD-linked oxidases, C-terminal domain"/>
    <property type="match status" value="1"/>
</dbReference>
<dbReference type="Pfam" id="PF01565">
    <property type="entry name" value="FAD_binding_4"/>
    <property type="match status" value="1"/>
</dbReference>
<comment type="cofactor">
    <cofactor evidence="1">
        <name>FAD</name>
        <dbReference type="ChEBI" id="CHEBI:57692"/>
    </cofactor>
</comment>
<dbReference type="SUPFAM" id="SSF46548">
    <property type="entry name" value="alpha-helical ferredoxin"/>
    <property type="match status" value="1"/>
</dbReference>
<organism evidence="7">
    <name type="scientific">freshwater metagenome</name>
    <dbReference type="NCBI Taxonomy" id="449393"/>
    <lineage>
        <taxon>unclassified sequences</taxon>
        <taxon>metagenomes</taxon>
        <taxon>ecological metagenomes</taxon>
    </lineage>
</organism>
<dbReference type="AlphaFoldDB" id="A0A6J6T5L1"/>
<dbReference type="InterPro" id="IPR004017">
    <property type="entry name" value="Cys_rich_dom"/>
</dbReference>
<dbReference type="InterPro" id="IPR017900">
    <property type="entry name" value="4Fe4S_Fe_S_CS"/>
</dbReference>
<feature type="domain" description="FAD-binding PCMH-type" evidence="6">
    <location>
        <begin position="46"/>
        <end position="259"/>
    </location>
</feature>
<keyword evidence="2" id="KW-0285">Flavoprotein</keyword>
<accession>A0A6J6T5L1</accession>
<dbReference type="Pfam" id="PF02754">
    <property type="entry name" value="CCG"/>
    <property type="match status" value="1"/>
</dbReference>
<name>A0A6J6T5L1_9ZZZZ</name>
<dbReference type="PROSITE" id="PS00198">
    <property type="entry name" value="4FE4S_FER_1"/>
    <property type="match status" value="1"/>
</dbReference>
<dbReference type="Gene3D" id="3.30.465.10">
    <property type="match status" value="1"/>
</dbReference>
<dbReference type="SUPFAM" id="SSF56176">
    <property type="entry name" value="FAD-binding/transporter-associated domain-like"/>
    <property type="match status" value="1"/>
</dbReference>
<dbReference type="PANTHER" id="PTHR11748:SF119">
    <property type="entry name" value="D-2-HYDROXYGLUTARATE DEHYDROGENASE"/>
    <property type="match status" value="1"/>
</dbReference>
<dbReference type="InterPro" id="IPR004113">
    <property type="entry name" value="FAD-bd_oxidored_4_C"/>
</dbReference>
<dbReference type="Gene3D" id="1.10.45.10">
    <property type="entry name" value="Vanillyl-alcohol Oxidase, Chain A, domain 4"/>
    <property type="match status" value="1"/>
</dbReference>
<dbReference type="GO" id="GO:1903457">
    <property type="term" value="P:lactate catabolic process"/>
    <property type="evidence" value="ECO:0007669"/>
    <property type="project" value="TreeGrafter"/>
</dbReference>
<keyword evidence="3" id="KW-0274">FAD</keyword>
<reference evidence="7" key="1">
    <citation type="submission" date="2020-05" db="EMBL/GenBank/DDBJ databases">
        <authorList>
            <person name="Chiriac C."/>
            <person name="Salcher M."/>
            <person name="Ghai R."/>
            <person name="Kavagutti S V."/>
        </authorList>
    </citation>
    <scope>NUCLEOTIDE SEQUENCE</scope>
</reference>
<keyword evidence="4" id="KW-0560">Oxidoreductase</keyword>
<evidence type="ECO:0000256" key="4">
    <source>
        <dbReference type="ARBA" id="ARBA00023002"/>
    </source>
</evidence>
<dbReference type="InterPro" id="IPR016169">
    <property type="entry name" value="FAD-bd_PCMH_sub2"/>
</dbReference>
<dbReference type="InterPro" id="IPR016171">
    <property type="entry name" value="Vanillyl_alc_oxidase_C-sub2"/>
</dbReference>
<dbReference type="InterPro" id="IPR017896">
    <property type="entry name" value="4Fe4S_Fe-S-bd"/>
</dbReference>
<evidence type="ECO:0000256" key="2">
    <source>
        <dbReference type="ARBA" id="ARBA00022630"/>
    </source>
</evidence>
<evidence type="ECO:0000259" key="5">
    <source>
        <dbReference type="PROSITE" id="PS51379"/>
    </source>
</evidence>
<dbReference type="PROSITE" id="PS51379">
    <property type="entry name" value="4FE4S_FER_2"/>
    <property type="match status" value="1"/>
</dbReference>
<dbReference type="Pfam" id="PF13183">
    <property type="entry name" value="Fer4_8"/>
    <property type="match status" value="1"/>
</dbReference>
<protein>
    <submittedName>
        <fullName evidence="7">Unannotated protein</fullName>
    </submittedName>
</protein>
<sequence length="948" mass="102945">MNESKQTTQTSHDSKAFLRALQKSVSGDVDDGKRRRAEYSTDASNYRIVPQVVVFPKSKDDLSAVLDVARDFSIPLTMRGAGTSIAGNSIGPGIVVDNSRYFNRIIEFDPIERRARVEPGAIMGDLQKAGAAHGLRFGPDPSTWARCSIGGMIGNNACGPHSLVFGKTSDNVISLSVIDGKGDAFAAGKDLLSIPGMTDFMDKNQSIIRREFGRFGRQISGYSLQHLLPENGANLAQALVGSEGTCVVIHEAEIRLVPIIKDPILVVLGYPDMPSAADDVISILQFKPDAIEGLDSRLVDAVRISKGQKSVSSLPQGAGWLIVEISGESSSELQDRARRITKESSAVDSKIVTSALEMKSLWRIREDGVGLAGRTQSGKQTWPGFEDAAVPPENLGHYLREFNDLLLSHGLEGMPYGHFGDGCLHLRIDFPLERKDSGFREFMLDGARLVAKFGGSLSGEHGDGRARSELLSFMYSNEAIGAMQEFKTLFDPMNLLNPGIIVNPVPLDLDLRRSQIQELLRPDGLAFVRDDGDFAKAIHRCVGIGKCRVDNSNSGDFMCPSYLATKDEKDSTRGRARVLQEMTNGSLIRDGWNSPEVEESLDLCLSCKACSSDCPAGVDIAAYKSEFLFQKYRGKIRPVSHYSLGRLPKLVRMAQPLAPLINKLLSIRSLEKLALSLGGMDTRRSIPQLHQSSTIGTTRKEGAQKVILWGDTFSSNFSDSILTSTKSVLESAGYEVIIPSKRECCGITYISTGQLSEARKTLTRLLDSFTPFAQAGVPIIGIEPSCTAVLRSDLIELLPDDPRAQIVESMTFTLAEILQKEQPLGADPAWIRPSLIGLEVLVQPHCHQHAVMGFESDLELLRECGAIVTTLAGCCGLAGNFGMEKGHYETSVAVAENALLPALRALKPDAIFLADGFSCRTQAEQLGAVRGLHLAELLAEHLGAPAEY</sequence>
<dbReference type="GO" id="GO:0008720">
    <property type="term" value="F:D-lactate dehydrogenase (NAD+) activity"/>
    <property type="evidence" value="ECO:0007669"/>
    <property type="project" value="TreeGrafter"/>
</dbReference>
<dbReference type="PROSITE" id="PS51387">
    <property type="entry name" value="FAD_PCMH"/>
    <property type="match status" value="1"/>
</dbReference>
<dbReference type="InterPro" id="IPR036318">
    <property type="entry name" value="FAD-bd_PCMH-like_sf"/>
</dbReference>
<evidence type="ECO:0000256" key="1">
    <source>
        <dbReference type="ARBA" id="ARBA00001974"/>
    </source>
</evidence>
<dbReference type="GO" id="GO:0071949">
    <property type="term" value="F:FAD binding"/>
    <property type="evidence" value="ECO:0007669"/>
    <property type="project" value="InterPro"/>
</dbReference>
<dbReference type="Pfam" id="PF02913">
    <property type="entry name" value="FAD-oxidase_C"/>
    <property type="match status" value="1"/>
</dbReference>
<evidence type="ECO:0000259" key="6">
    <source>
        <dbReference type="PROSITE" id="PS51387"/>
    </source>
</evidence>
<dbReference type="InterPro" id="IPR016166">
    <property type="entry name" value="FAD-bd_PCMH"/>
</dbReference>
<evidence type="ECO:0000313" key="7">
    <source>
        <dbReference type="EMBL" id="CAB4742451.1"/>
    </source>
</evidence>